<dbReference type="InterPro" id="IPR016197">
    <property type="entry name" value="Chromo-like_dom_sf"/>
</dbReference>
<keyword evidence="2" id="KW-0539">Nucleus</keyword>
<dbReference type="GO" id="GO:0005634">
    <property type="term" value="C:nucleus"/>
    <property type="evidence" value="ECO:0007669"/>
    <property type="project" value="UniProtKB-SubCell"/>
</dbReference>
<reference evidence="5" key="2">
    <citation type="submission" date="2025-09" db="UniProtKB">
        <authorList>
            <consortium name="Ensembl"/>
        </authorList>
    </citation>
    <scope>IDENTIFICATION</scope>
</reference>
<evidence type="ECO:0000313" key="5">
    <source>
        <dbReference type="Ensembl" id="ENSCWAP00000021198.1"/>
    </source>
</evidence>
<dbReference type="SUPFAM" id="SSF54160">
    <property type="entry name" value="Chromo domain-like"/>
    <property type="match status" value="1"/>
</dbReference>
<accession>A0A8C3WTR8</accession>
<reference evidence="5" key="1">
    <citation type="submission" date="2025-08" db="UniProtKB">
        <authorList>
            <consortium name="Ensembl"/>
        </authorList>
    </citation>
    <scope>IDENTIFICATION</scope>
</reference>
<feature type="region of interest" description="Disordered" evidence="3">
    <location>
        <begin position="1"/>
        <end position="26"/>
    </location>
</feature>
<dbReference type="GeneTree" id="ENSGT00940000153305"/>
<evidence type="ECO:0000259" key="4">
    <source>
        <dbReference type="PROSITE" id="PS50013"/>
    </source>
</evidence>
<proteinExistence type="predicted"/>
<sequence>MTSNITTLPKVAKKQNGKTKKVEEAEPEECVVEKVLDRHVVNGEEEYFLKCKGFTDADDTWAPEENLDCPELTEAILNSQKAGKEKNGIKRKSLPDSESDDNAVDKPRGCARGLDLEQIIGATDNSRELIAKQDLVKWTFKDSFC</sequence>
<keyword evidence="6" id="KW-1185">Reference proteome</keyword>
<dbReference type="FunFam" id="2.40.50.40:FF:000007">
    <property type="entry name" value="Chromobox protein homolog 1"/>
    <property type="match status" value="1"/>
</dbReference>
<evidence type="ECO:0000313" key="6">
    <source>
        <dbReference type="Proteomes" id="UP000694540"/>
    </source>
</evidence>
<dbReference type="Proteomes" id="UP000694540">
    <property type="component" value="Unplaced"/>
</dbReference>
<protein>
    <recommendedName>
        <fullName evidence="4">Chromo domain-containing protein</fullName>
    </recommendedName>
</protein>
<comment type="subcellular location">
    <subcellularLocation>
        <location evidence="1">Nucleus</location>
    </subcellularLocation>
</comment>
<evidence type="ECO:0000256" key="1">
    <source>
        <dbReference type="ARBA" id="ARBA00004123"/>
    </source>
</evidence>
<dbReference type="InterPro" id="IPR000953">
    <property type="entry name" value="Chromo/chromo_shadow_dom"/>
</dbReference>
<dbReference type="AlphaFoldDB" id="A0A8C3WTR8"/>
<evidence type="ECO:0000256" key="3">
    <source>
        <dbReference type="SAM" id="MobiDB-lite"/>
    </source>
</evidence>
<dbReference type="InterPro" id="IPR023780">
    <property type="entry name" value="Chromo_domain"/>
</dbReference>
<dbReference type="InterPro" id="IPR051219">
    <property type="entry name" value="Heterochromatin_chromo-domain"/>
</dbReference>
<name>A0A8C3WTR8_9CETA</name>
<dbReference type="PANTHER" id="PTHR22812">
    <property type="entry name" value="CHROMOBOX PROTEIN"/>
    <property type="match status" value="1"/>
</dbReference>
<dbReference type="SMART" id="SM00298">
    <property type="entry name" value="CHROMO"/>
    <property type="match status" value="1"/>
</dbReference>
<dbReference type="Gene3D" id="2.40.50.40">
    <property type="match status" value="2"/>
</dbReference>
<feature type="domain" description="Chromo" evidence="4">
    <location>
        <begin position="30"/>
        <end position="88"/>
    </location>
</feature>
<organism evidence="5 6">
    <name type="scientific">Catagonus wagneri</name>
    <name type="common">Chacoan peccary</name>
    <dbReference type="NCBI Taxonomy" id="51154"/>
    <lineage>
        <taxon>Eukaryota</taxon>
        <taxon>Metazoa</taxon>
        <taxon>Chordata</taxon>
        <taxon>Craniata</taxon>
        <taxon>Vertebrata</taxon>
        <taxon>Euteleostomi</taxon>
        <taxon>Mammalia</taxon>
        <taxon>Eutheria</taxon>
        <taxon>Laurasiatheria</taxon>
        <taxon>Artiodactyla</taxon>
        <taxon>Suina</taxon>
        <taxon>Tayassuidae</taxon>
        <taxon>Catagonus</taxon>
    </lineage>
</organism>
<evidence type="ECO:0000256" key="2">
    <source>
        <dbReference type="ARBA" id="ARBA00023242"/>
    </source>
</evidence>
<dbReference type="Ensembl" id="ENSCWAT00000022987.1">
    <property type="protein sequence ID" value="ENSCWAP00000021198.1"/>
    <property type="gene ID" value="ENSCWAG00000016174.1"/>
</dbReference>
<dbReference type="PROSITE" id="PS50013">
    <property type="entry name" value="CHROMO_2"/>
    <property type="match status" value="1"/>
</dbReference>
<dbReference type="Pfam" id="PF00385">
    <property type="entry name" value="Chromo"/>
    <property type="match status" value="1"/>
</dbReference>
<feature type="region of interest" description="Disordered" evidence="3">
    <location>
        <begin position="80"/>
        <end position="109"/>
    </location>
</feature>